<accession>A0ACC3BKM0</accession>
<name>A0ACC3BKM0_PYRYE</name>
<dbReference type="Proteomes" id="UP000798662">
    <property type="component" value="Chromosome 1"/>
</dbReference>
<protein>
    <submittedName>
        <fullName evidence="1">Uncharacterized protein</fullName>
    </submittedName>
</protein>
<organism evidence="1 2">
    <name type="scientific">Pyropia yezoensis</name>
    <name type="common">Susabi-nori</name>
    <name type="synonym">Porphyra yezoensis</name>
    <dbReference type="NCBI Taxonomy" id="2788"/>
    <lineage>
        <taxon>Eukaryota</taxon>
        <taxon>Rhodophyta</taxon>
        <taxon>Bangiophyceae</taxon>
        <taxon>Bangiales</taxon>
        <taxon>Bangiaceae</taxon>
        <taxon>Pyropia</taxon>
    </lineage>
</organism>
<sequence length="185" mass="18742">MAPALAAATASLATVEGALADLRAAVAAAEAEAAAAEATEAAVAALRRRVEAVGGAVPPPARLYSPLGKGVFGGYIRGRLTEAKVAAVAAALTSALAWKYGLLRRRPAALSPADAASRDALEGMAKAETGGRPYVTEGDVRRWGGVKMDATWKGGVGLLRHVGSIKEVRGVGGKVKAWLVMGEGE</sequence>
<evidence type="ECO:0000313" key="1">
    <source>
        <dbReference type="EMBL" id="KAK1858036.1"/>
    </source>
</evidence>
<proteinExistence type="predicted"/>
<keyword evidence="2" id="KW-1185">Reference proteome</keyword>
<dbReference type="EMBL" id="CM020618">
    <property type="protein sequence ID" value="KAK1858036.1"/>
    <property type="molecule type" value="Genomic_DNA"/>
</dbReference>
<reference evidence="1" key="1">
    <citation type="submission" date="2019-11" db="EMBL/GenBank/DDBJ databases">
        <title>Nori genome reveals adaptations in red seaweeds to the harsh intertidal environment.</title>
        <authorList>
            <person name="Wang D."/>
            <person name="Mao Y."/>
        </authorList>
    </citation>
    <scope>NUCLEOTIDE SEQUENCE</scope>
    <source>
        <tissue evidence="1">Gametophyte</tissue>
    </source>
</reference>
<gene>
    <name evidence="1" type="ORF">I4F81_000650</name>
</gene>
<comment type="caution">
    <text evidence="1">The sequence shown here is derived from an EMBL/GenBank/DDBJ whole genome shotgun (WGS) entry which is preliminary data.</text>
</comment>
<evidence type="ECO:0000313" key="2">
    <source>
        <dbReference type="Proteomes" id="UP000798662"/>
    </source>
</evidence>